<evidence type="ECO:0000313" key="3">
    <source>
        <dbReference type="Proteomes" id="UP001240236"/>
    </source>
</evidence>
<evidence type="ECO:0000256" key="1">
    <source>
        <dbReference type="SAM" id="Phobius"/>
    </source>
</evidence>
<accession>A0AAE3VXL1</accession>
<keyword evidence="1" id="KW-0812">Transmembrane</keyword>
<feature type="transmembrane region" description="Helical" evidence="1">
    <location>
        <begin position="120"/>
        <end position="144"/>
    </location>
</feature>
<dbReference type="RefSeq" id="WP_307238484.1">
    <property type="nucleotide sequence ID" value="NZ_JAUSUZ010000001.1"/>
</dbReference>
<keyword evidence="1" id="KW-1133">Transmembrane helix</keyword>
<feature type="transmembrane region" description="Helical" evidence="1">
    <location>
        <begin position="191"/>
        <end position="212"/>
    </location>
</feature>
<keyword evidence="3" id="KW-1185">Reference proteome</keyword>
<dbReference type="EMBL" id="JAUSUZ010000001">
    <property type="protein sequence ID" value="MDQ0365706.1"/>
    <property type="molecule type" value="Genomic_DNA"/>
</dbReference>
<gene>
    <name evidence="2" type="ORF">J2S42_002375</name>
</gene>
<feature type="transmembrane region" description="Helical" evidence="1">
    <location>
        <begin position="80"/>
        <end position="99"/>
    </location>
</feature>
<organism evidence="2 3">
    <name type="scientific">Catenuloplanes indicus</name>
    <dbReference type="NCBI Taxonomy" id="137267"/>
    <lineage>
        <taxon>Bacteria</taxon>
        <taxon>Bacillati</taxon>
        <taxon>Actinomycetota</taxon>
        <taxon>Actinomycetes</taxon>
        <taxon>Micromonosporales</taxon>
        <taxon>Micromonosporaceae</taxon>
        <taxon>Catenuloplanes</taxon>
    </lineage>
</organism>
<feature type="transmembrane region" description="Helical" evidence="1">
    <location>
        <begin position="12"/>
        <end position="34"/>
    </location>
</feature>
<protein>
    <submittedName>
        <fullName evidence="2">Cytochrome c biogenesis protein CcdA</fullName>
    </submittedName>
</protein>
<reference evidence="2 3" key="1">
    <citation type="submission" date="2023-07" db="EMBL/GenBank/DDBJ databases">
        <title>Sequencing the genomes of 1000 actinobacteria strains.</title>
        <authorList>
            <person name="Klenk H.-P."/>
        </authorList>
    </citation>
    <scope>NUCLEOTIDE SEQUENCE [LARGE SCALE GENOMIC DNA]</scope>
    <source>
        <strain evidence="2 3">DSM 44709</strain>
    </source>
</reference>
<feature type="transmembrane region" description="Helical" evidence="1">
    <location>
        <begin position="156"/>
        <end position="179"/>
    </location>
</feature>
<dbReference type="Proteomes" id="UP001240236">
    <property type="component" value="Unassembled WGS sequence"/>
</dbReference>
<name>A0AAE3VXL1_9ACTN</name>
<evidence type="ECO:0000313" key="2">
    <source>
        <dbReference type="EMBL" id="MDQ0365706.1"/>
    </source>
</evidence>
<feature type="transmembrane region" description="Helical" evidence="1">
    <location>
        <begin position="249"/>
        <end position="269"/>
    </location>
</feature>
<dbReference type="AlphaFoldDB" id="A0AAE3VXL1"/>
<dbReference type="InterPro" id="IPR051790">
    <property type="entry name" value="Cytochrome_c-biogenesis_DsbD"/>
</dbReference>
<dbReference type="PANTHER" id="PTHR31272">
    <property type="entry name" value="CYTOCHROME C-TYPE BIOGENESIS PROTEIN HI_1454-RELATED"/>
    <property type="match status" value="1"/>
</dbReference>
<comment type="caution">
    <text evidence="2">The sequence shown here is derived from an EMBL/GenBank/DDBJ whole genome shotgun (WGS) entry which is preliminary data.</text>
</comment>
<keyword evidence="1" id="KW-0472">Membrane</keyword>
<proteinExistence type="predicted"/>
<feature type="transmembrane region" description="Helical" evidence="1">
    <location>
        <begin position="46"/>
        <end position="68"/>
    </location>
</feature>
<sequence length="277" mass="28549">MLLYALTAGMLAALNPCGFAMLPAYLSVLVAADAPGGRWAPVGRALTSALAMTAGFVAVFGTLGFVLAPVMTWLQPRLPWLTLASGIVLAALGVLLATGRRLPALPPVRRAPALTRSVPSMALFGVAYALASVSCTIAPFLAIVGASANGDPLALFGAYAAGMGLVVGVTALAVALVRTSLLSRVRRVSAIAPRAGGVLLAAAGLYVTYYGWYELRVQYDARWAGADPVVEAALGVQETLVSGVERLGVLPLTVVFGVLLLLLLVAGLIRRTRLNAE</sequence>
<dbReference type="PANTHER" id="PTHR31272:SF4">
    <property type="entry name" value="CYTOCHROME C-TYPE BIOGENESIS PROTEIN HI_1454-RELATED"/>
    <property type="match status" value="1"/>
</dbReference>